<feature type="region of interest" description="Disordered" evidence="11">
    <location>
        <begin position="515"/>
        <end position="556"/>
    </location>
</feature>
<keyword evidence="14" id="KW-1185">Reference proteome</keyword>
<dbReference type="AlphaFoldDB" id="A0AAD5Q6I0"/>
<dbReference type="PIRSF" id="PIRSF000362">
    <property type="entry name" value="FNR"/>
    <property type="match status" value="1"/>
</dbReference>
<feature type="binding site" evidence="9">
    <location>
        <position position="84"/>
    </location>
    <ligand>
        <name>FAD</name>
        <dbReference type="ChEBI" id="CHEBI:57692"/>
    </ligand>
</feature>
<feature type="binding site" evidence="9">
    <location>
        <begin position="437"/>
        <end position="439"/>
    </location>
    <ligand>
        <name>FAD</name>
        <dbReference type="ChEBI" id="CHEBI:57692"/>
    </ligand>
</feature>
<feature type="domain" description="FAD/NAD(P)-binding" evidence="12">
    <location>
        <begin position="54"/>
        <end position="227"/>
    </location>
</feature>
<dbReference type="EMBL" id="JAKCXM010000468">
    <property type="protein sequence ID" value="KAJ0393728.1"/>
    <property type="molecule type" value="Genomic_DNA"/>
</dbReference>
<feature type="binding site" evidence="10">
    <location>
        <begin position="199"/>
        <end position="202"/>
    </location>
    <ligand>
        <name>NADP(+)</name>
        <dbReference type="ChEBI" id="CHEBI:58349"/>
    </ligand>
</feature>
<dbReference type="InterPro" id="IPR021163">
    <property type="entry name" value="Ferredox_Rdtase_adrenod"/>
</dbReference>
<evidence type="ECO:0000256" key="7">
    <source>
        <dbReference type="ARBA" id="ARBA00048933"/>
    </source>
</evidence>
<keyword evidence="3 8" id="KW-0285">Flavoprotein</keyword>
<evidence type="ECO:0000313" key="13">
    <source>
        <dbReference type="EMBL" id="KAJ0393728.1"/>
    </source>
</evidence>
<feature type="compositionally biased region" description="Basic and acidic residues" evidence="11">
    <location>
        <begin position="519"/>
        <end position="543"/>
    </location>
</feature>
<comment type="subcellular location">
    <subcellularLocation>
        <location evidence="8">Mitochondrion</location>
    </subcellularLocation>
</comment>
<dbReference type="GO" id="GO:0016491">
    <property type="term" value="F:oxidoreductase activity"/>
    <property type="evidence" value="ECO:0007669"/>
    <property type="project" value="UniProtKB-KW"/>
</dbReference>
<accession>A0AAD5Q6I0</accession>
<evidence type="ECO:0000313" key="14">
    <source>
        <dbReference type="Proteomes" id="UP001209570"/>
    </source>
</evidence>
<evidence type="ECO:0000256" key="9">
    <source>
        <dbReference type="PIRSR" id="PIRSR000362-1"/>
    </source>
</evidence>
<dbReference type="Gene3D" id="3.50.50.60">
    <property type="entry name" value="FAD/NAD(P)-binding domain"/>
    <property type="match status" value="1"/>
</dbReference>
<dbReference type="PANTHER" id="PTHR48467">
    <property type="entry name" value="GLUTAMATE SYNTHASE 1 [NADH], CHLOROPLASTIC-LIKE"/>
    <property type="match status" value="1"/>
</dbReference>
<dbReference type="Proteomes" id="UP001209570">
    <property type="component" value="Unassembled WGS sequence"/>
</dbReference>
<evidence type="ECO:0000256" key="1">
    <source>
        <dbReference type="ARBA" id="ARBA00001974"/>
    </source>
</evidence>
<feature type="binding site" evidence="9">
    <location>
        <position position="128"/>
    </location>
    <ligand>
        <name>FAD</name>
        <dbReference type="ChEBI" id="CHEBI:57692"/>
    </ligand>
</feature>
<dbReference type="InterPro" id="IPR036188">
    <property type="entry name" value="FAD/NAD-bd_sf"/>
</dbReference>
<keyword evidence="5 8" id="KW-0521">NADP</keyword>
<name>A0AAD5Q6I0_PYTIN</name>
<comment type="cofactor">
    <cofactor evidence="1 8 9">
        <name>FAD</name>
        <dbReference type="ChEBI" id="CHEBI:57692"/>
    </cofactor>
</comment>
<dbReference type="EC" id="1.18.1.6" evidence="8"/>
<feature type="binding site" evidence="9">
    <location>
        <position position="63"/>
    </location>
    <ligand>
        <name>FAD</name>
        <dbReference type="ChEBI" id="CHEBI:57692"/>
    </ligand>
</feature>
<comment type="catalytic activity">
    <reaction evidence="7 8">
        <text>2 reduced [adrenodoxin] + NADP(+) + H(+) = 2 oxidized [adrenodoxin] + NADPH</text>
        <dbReference type="Rhea" id="RHEA:42312"/>
        <dbReference type="Rhea" id="RHEA-COMP:9998"/>
        <dbReference type="Rhea" id="RHEA-COMP:9999"/>
        <dbReference type="ChEBI" id="CHEBI:15378"/>
        <dbReference type="ChEBI" id="CHEBI:33737"/>
        <dbReference type="ChEBI" id="CHEBI:33738"/>
        <dbReference type="ChEBI" id="CHEBI:57783"/>
        <dbReference type="ChEBI" id="CHEBI:58349"/>
        <dbReference type="EC" id="1.18.1.6"/>
    </reaction>
</comment>
<keyword evidence="6 8" id="KW-0560">Oxidoreductase</keyword>
<sequence>MTLLHRVIHRASTPLAAHWPSAARRHLHRSAVARLAAGEDHGLPSAASARDRLRVCVVGAGPAGFYAAKYLLKEHEDVYVDMLEALPTPYGLVRSGVAPDHPEVKSVMNDFEKVAAEPRFDFLGNVRVGEDVHLEELKAHYHAILLAYGASADRTLGVPGEHLQGVHSARAFVNWYNGHPAFRDLNPNLAVDTAVIFGQGNVAIDCARILTKSVDELKTTDIAEHALEALRQSKIKRVYVVGRRGSAQAAFTMKEIREITKLDGVSCVVDPSDLEKSMNDASAQEIKEQRAKKRMHELLSKVAADVDKARAVERQIHVKFLASPVELVADAANPEHVGSLVADAANPEHVGSVRLEKTRLEGSANRQVAVGTGEHEELACGLVLRSIGYKSEPIDDVPFHPTRHVVANEQGRVVSPRSGEVIPGLYCAGWLKRGPSGIIGSNIVDSRETVACIMEDASANKLLSPSDDSQGLASTVACIMEDASANKLLSPSDDSQGLASVRHLVRSRQPEKPLVSWQDVERLHGEEETRGATRGKPREKFTSVEEMLSLLTKSDH</sequence>
<evidence type="ECO:0000256" key="4">
    <source>
        <dbReference type="ARBA" id="ARBA00022827"/>
    </source>
</evidence>
<keyword evidence="8" id="KW-0496">Mitochondrion</keyword>
<feature type="binding site" evidence="9">
    <location>
        <position position="92"/>
    </location>
    <ligand>
        <name>FAD</name>
        <dbReference type="ChEBI" id="CHEBI:57692"/>
    </ligand>
</feature>
<feature type="binding site" evidence="10">
    <location>
        <position position="255"/>
    </location>
    <ligand>
        <name>NADP(+)</name>
        <dbReference type="ChEBI" id="CHEBI:58349"/>
    </ligand>
</feature>
<evidence type="ECO:0000256" key="2">
    <source>
        <dbReference type="ARBA" id="ARBA00008312"/>
    </source>
</evidence>
<gene>
    <name evidence="13" type="ORF">P43SY_004929</name>
</gene>
<evidence type="ECO:0000256" key="10">
    <source>
        <dbReference type="PIRSR" id="PIRSR000362-2"/>
    </source>
</evidence>
<feature type="binding site" evidence="10">
    <location>
        <position position="437"/>
    </location>
    <ligand>
        <name>NADP(+)</name>
        <dbReference type="ChEBI" id="CHEBI:58349"/>
    </ligand>
</feature>
<dbReference type="PANTHER" id="PTHR48467:SF1">
    <property type="entry name" value="GLUTAMATE SYNTHASE 1 [NADH], CHLOROPLASTIC-LIKE"/>
    <property type="match status" value="1"/>
</dbReference>
<dbReference type="Pfam" id="PF07992">
    <property type="entry name" value="Pyr_redox_2"/>
    <property type="match status" value="1"/>
</dbReference>
<comment type="caution">
    <text evidence="13">The sequence shown here is derived from an EMBL/GenBank/DDBJ whole genome shotgun (WGS) entry which is preliminary data.</text>
</comment>
<evidence type="ECO:0000256" key="5">
    <source>
        <dbReference type="ARBA" id="ARBA00022857"/>
    </source>
</evidence>
<dbReference type="Gene3D" id="3.40.50.720">
    <property type="entry name" value="NAD(P)-binding Rossmann-like Domain"/>
    <property type="match status" value="1"/>
</dbReference>
<feature type="binding site" evidence="9">
    <location>
        <position position="430"/>
    </location>
    <ligand>
        <name>FAD</name>
        <dbReference type="ChEBI" id="CHEBI:57692"/>
    </ligand>
</feature>
<reference evidence="13" key="1">
    <citation type="submission" date="2021-12" db="EMBL/GenBank/DDBJ databases">
        <title>Prjna785345.</title>
        <authorList>
            <person name="Rujirawat T."/>
            <person name="Krajaejun T."/>
        </authorList>
    </citation>
    <scope>NUCLEOTIDE SEQUENCE</scope>
    <source>
        <strain evidence="13">Pi057C3</strain>
    </source>
</reference>
<keyword evidence="4 8" id="KW-0274">FAD</keyword>
<evidence type="ECO:0000256" key="6">
    <source>
        <dbReference type="ARBA" id="ARBA00023002"/>
    </source>
</evidence>
<dbReference type="PRINTS" id="PR00419">
    <property type="entry name" value="ADXRDTASE"/>
</dbReference>
<evidence type="ECO:0000256" key="8">
    <source>
        <dbReference type="PIRNR" id="PIRNR000362"/>
    </source>
</evidence>
<feature type="binding site" evidence="10">
    <location>
        <begin position="243"/>
        <end position="244"/>
    </location>
    <ligand>
        <name>NADP(+)</name>
        <dbReference type="ChEBI" id="CHEBI:58349"/>
    </ligand>
</feature>
<proteinExistence type="inferred from homology"/>
<dbReference type="InterPro" id="IPR023753">
    <property type="entry name" value="FAD/NAD-binding_dom"/>
</dbReference>
<evidence type="ECO:0000256" key="3">
    <source>
        <dbReference type="ARBA" id="ARBA00022630"/>
    </source>
</evidence>
<comment type="similarity">
    <text evidence="2 8">Belongs to the ferredoxin--NADP reductase type 1 family.</text>
</comment>
<evidence type="ECO:0000259" key="12">
    <source>
        <dbReference type="Pfam" id="PF07992"/>
    </source>
</evidence>
<dbReference type="GO" id="GO:0005739">
    <property type="term" value="C:mitochondrion"/>
    <property type="evidence" value="ECO:0007669"/>
    <property type="project" value="UniProtKB-SubCell"/>
</dbReference>
<dbReference type="InterPro" id="IPR055275">
    <property type="entry name" value="Ferredox_Rdtase"/>
</dbReference>
<evidence type="ECO:0000256" key="11">
    <source>
        <dbReference type="SAM" id="MobiDB-lite"/>
    </source>
</evidence>
<organism evidence="13 14">
    <name type="scientific">Pythium insidiosum</name>
    <name type="common">Pythiosis disease agent</name>
    <dbReference type="NCBI Taxonomy" id="114742"/>
    <lineage>
        <taxon>Eukaryota</taxon>
        <taxon>Sar</taxon>
        <taxon>Stramenopiles</taxon>
        <taxon>Oomycota</taxon>
        <taxon>Peronosporomycetes</taxon>
        <taxon>Pythiales</taxon>
        <taxon>Pythiaceae</taxon>
        <taxon>Pythium</taxon>
    </lineage>
</organism>
<protein>
    <recommendedName>
        <fullName evidence="8">NADPH:adrenodoxin oxidoreductase, mitochondrial</fullName>
        <ecNumber evidence="8">1.18.1.6</ecNumber>
    </recommendedName>
</protein>
<dbReference type="SUPFAM" id="SSF51971">
    <property type="entry name" value="Nucleotide-binding domain"/>
    <property type="match status" value="1"/>
</dbReference>